<evidence type="ECO:0000313" key="6">
    <source>
        <dbReference type="Proteomes" id="UP001175261"/>
    </source>
</evidence>
<dbReference type="EMBL" id="JAPDFR010000003">
    <property type="protein sequence ID" value="KAK0388244.1"/>
    <property type="molecule type" value="Genomic_DNA"/>
</dbReference>
<dbReference type="GO" id="GO:0016787">
    <property type="term" value="F:hydrolase activity"/>
    <property type="evidence" value="ECO:0007669"/>
    <property type="project" value="InterPro"/>
</dbReference>
<evidence type="ECO:0000256" key="3">
    <source>
        <dbReference type="RuleBase" id="RU000384"/>
    </source>
</evidence>
<dbReference type="SUPFAM" id="SSF51556">
    <property type="entry name" value="Metallo-dependent hydrolases"/>
    <property type="match status" value="1"/>
</dbReference>
<evidence type="ECO:0000256" key="1">
    <source>
        <dbReference type="ARBA" id="ARBA00021364"/>
    </source>
</evidence>
<dbReference type="InterPro" id="IPR036651">
    <property type="entry name" value="Gln_synt_N_sf"/>
</dbReference>
<dbReference type="SMART" id="SM01230">
    <property type="entry name" value="Gln-synt_C"/>
    <property type="match status" value="1"/>
</dbReference>
<dbReference type="GO" id="GO:0006542">
    <property type="term" value="P:glutamine biosynthetic process"/>
    <property type="evidence" value="ECO:0007669"/>
    <property type="project" value="InterPro"/>
</dbReference>
<organism evidence="5 6">
    <name type="scientific">Sarocladium strictum</name>
    <name type="common">Black bundle disease fungus</name>
    <name type="synonym">Acremonium strictum</name>
    <dbReference type="NCBI Taxonomy" id="5046"/>
    <lineage>
        <taxon>Eukaryota</taxon>
        <taxon>Fungi</taxon>
        <taxon>Dikarya</taxon>
        <taxon>Ascomycota</taxon>
        <taxon>Pezizomycotina</taxon>
        <taxon>Sordariomycetes</taxon>
        <taxon>Hypocreomycetidae</taxon>
        <taxon>Hypocreales</taxon>
        <taxon>Sarocladiaceae</taxon>
        <taxon>Sarocladium</taxon>
    </lineage>
</organism>
<dbReference type="GO" id="GO:0004356">
    <property type="term" value="F:glutamine synthetase activity"/>
    <property type="evidence" value="ECO:0007669"/>
    <property type="project" value="InterPro"/>
</dbReference>
<dbReference type="PANTHER" id="PTHR43383">
    <property type="entry name" value="NODULIN 6"/>
    <property type="match status" value="1"/>
</dbReference>
<dbReference type="Pfam" id="PF04909">
    <property type="entry name" value="Amidohydro_2"/>
    <property type="match status" value="1"/>
</dbReference>
<dbReference type="Pfam" id="PF00120">
    <property type="entry name" value="Gln-synt_C"/>
    <property type="match status" value="1"/>
</dbReference>
<comment type="caution">
    <text evidence="5">The sequence shown here is derived from an EMBL/GenBank/DDBJ whole genome shotgun (WGS) entry which is preliminary data.</text>
</comment>
<dbReference type="PANTHER" id="PTHR43383:SF2">
    <property type="entry name" value="AMIDOHYDROLASE 2 FAMILY PROTEIN"/>
    <property type="match status" value="1"/>
</dbReference>
<sequence>MSPEREYPASEAGLFTAIDSTPIIDNHAHPLLKLEHVDKFPLLAVATEAHGDALQSSRTGMAHIRAVKQLSQILECEPEWGAVSAAIKRKRQGEAHEAWIRRCVEGIETVLVDDGLGDPEHTETYHYFDQFTPSKGKRIVRIEYEAALIIQKALRQNGRMDIAWREIATEFEALIQRCIKDPEVVGFKSVICYRTGLDIGPRTEYRREANSTFAGLYDLFLREGFERLSHRGLNEYFVHRLAELIQQTDSTWKKPIQFHTGLGDNDITLTTSNPSCLQGFIRDYPNVPIVLLHASYPFTREAGYLAAMYSHVYADIGEVFPFINREGQEEVIKQILELCPVSKIIWSTDGHWFPETYLLAVEQMRVALKSVLASFVKAGDLSYAQAIQLVEDILFNNSNKLYNLNLTLNPRETGQSQRTPRDLALEALNRVGAGSSGFQFLRIVWVDMTATTRLRVLPIRRIRTLLEQNEPVSFSIISGAMCLLQNDLPIDDTAGVGERKLVPDWATLRPGPRPGHAVVRSCFQELDGSPVNACPRTTLKRILNFGSRHGLHFTLGFEVELVLLRRTANGFVPVESDGHAWSVGGAMETDCATVIEEAVTKLDQAGVYVEMLHPESAHGQYEIVLPKSTALEAVDTLLYAREIIAACATSKGYKMTLHPRPSPVHGGTAAHVHMSISSAHGDDPQVYEPFYAGILKHLRAIMAFTCSSMASYDRIRDSIWSGGTWVAWGTRNRETPLRKISHSHWEVKCMDGTANPYLAMAALIGAGIQGVVDGEKLTLGDCNVKDSARLTDSERSALKITERLPRELREAVEAMRGDSDLIEVMGEELVDTYARVKDGEMQFQAGMSSEERRAWMMERY</sequence>
<dbReference type="Gene3D" id="3.20.20.140">
    <property type="entry name" value="Metal-dependent hydrolases"/>
    <property type="match status" value="1"/>
</dbReference>
<evidence type="ECO:0000313" key="5">
    <source>
        <dbReference type="EMBL" id="KAK0388244.1"/>
    </source>
</evidence>
<dbReference type="AlphaFoldDB" id="A0AA39GJS4"/>
<dbReference type="InterPro" id="IPR014746">
    <property type="entry name" value="Gln_synth/guanido_kin_cat_dom"/>
</dbReference>
<evidence type="ECO:0000256" key="2">
    <source>
        <dbReference type="PROSITE-ProRule" id="PRU01331"/>
    </source>
</evidence>
<keyword evidence="6" id="KW-1185">Reference proteome</keyword>
<dbReference type="Gene3D" id="3.30.590.10">
    <property type="entry name" value="Glutamine synthetase/guanido kinase, catalytic domain"/>
    <property type="match status" value="1"/>
</dbReference>
<proteinExistence type="inferred from homology"/>
<dbReference type="InterPro" id="IPR006680">
    <property type="entry name" value="Amidohydro-rel"/>
</dbReference>
<comment type="similarity">
    <text evidence="2 3">Belongs to the glutamine synthetase family.</text>
</comment>
<accession>A0AA39GJS4</accession>
<dbReference type="InterPro" id="IPR032466">
    <property type="entry name" value="Metal_Hydrolase"/>
</dbReference>
<reference evidence="5" key="1">
    <citation type="submission" date="2022-10" db="EMBL/GenBank/DDBJ databases">
        <title>Determination and structural analysis of whole genome sequence of Sarocladium strictum F4-1.</title>
        <authorList>
            <person name="Hu L."/>
            <person name="Jiang Y."/>
        </authorList>
    </citation>
    <scope>NUCLEOTIDE SEQUENCE</scope>
    <source>
        <strain evidence="5">F4-1</strain>
    </source>
</reference>
<dbReference type="Proteomes" id="UP001175261">
    <property type="component" value="Unassembled WGS sequence"/>
</dbReference>
<dbReference type="Gene3D" id="3.10.20.70">
    <property type="entry name" value="Glutamine synthetase, N-terminal domain"/>
    <property type="match status" value="1"/>
</dbReference>
<dbReference type="PROSITE" id="PS51987">
    <property type="entry name" value="GS_CATALYTIC"/>
    <property type="match status" value="1"/>
</dbReference>
<evidence type="ECO:0000259" key="4">
    <source>
        <dbReference type="PROSITE" id="PS51987"/>
    </source>
</evidence>
<feature type="domain" description="GS catalytic" evidence="4">
    <location>
        <begin position="535"/>
        <end position="860"/>
    </location>
</feature>
<gene>
    <name evidence="5" type="ORF">NLU13_4489</name>
</gene>
<name>A0AA39GJS4_SARSR</name>
<dbReference type="SUPFAM" id="SSF55931">
    <property type="entry name" value="Glutamine synthetase/guanido kinase"/>
    <property type="match status" value="1"/>
</dbReference>
<protein>
    <recommendedName>
        <fullName evidence="1">Glutamine synthetase</fullName>
    </recommendedName>
</protein>
<dbReference type="InterPro" id="IPR008146">
    <property type="entry name" value="Gln_synth_cat_dom"/>
</dbReference>